<keyword evidence="5 10" id="KW-0067">ATP-binding</keyword>
<dbReference type="Gene3D" id="1.10.486.10">
    <property type="entry name" value="PCRA, domain 4"/>
    <property type="match status" value="1"/>
</dbReference>
<dbReference type="CDD" id="cd17932">
    <property type="entry name" value="DEXQc_UvrD"/>
    <property type="match status" value="1"/>
</dbReference>
<dbReference type="InterPro" id="IPR014016">
    <property type="entry name" value="UvrD-like_ATP-bd"/>
</dbReference>
<dbReference type="Gene3D" id="1.10.10.160">
    <property type="match status" value="1"/>
</dbReference>
<dbReference type="CDD" id="cd18807">
    <property type="entry name" value="SF1_C_UvrD"/>
    <property type="match status" value="1"/>
</dbReference>
<evidence type="ECO:0000256" key="6">
    <source>
        <dbReference type="ARBA" id="ARBA00023125"/>
    </source>
</evidence>
<comment type="similarity">
    <text evidence="1 11">Belongs to the helicase family. UvrD subfamily.</text>
</comment>
<evidence type="ECO:0000313" key="15">
    <source>
        <dbReference type="Proteomes" id="UP001333102"/>
    </source>
</evidence>
<evidence type="ECO:0000256" key="11">
    <source>
        <dbReference type="RuleBase" id="RU364053"/>
    </source>
</evidence>
<evidence type="ECO:0000256" key="9">
    <source>
        <dbReference type="ARBA" id="ARBA00048988"/>
    </source>
</evidence>
<evidence type="ECO:0000256" key="5">
    <source>
        <dbReference type="ARBA" id="ARBA00022840"/>
    </source>
</evidence>
<proteinExistence type="inferred from homology"/>
<keyword evidence="7" id="KW-0413">Isomerase</keyword>
<evidence type="ECO:0000313" key="14">
    <source>
        <dbReference type="EMBL" id="WRP15407.1"/>
    </source>
</evidence>
<name>A0ABZ1BRJ6_9FIRM</name>
<gene>
    <name evidence="14" type="primary">pcrA</name>
    <name evidence="14" type="ORF">VLY81_04375</name>
</gene>
<evidence type="ECO:0000256" key="4">
    <source>
        <dbReference type="ARBA" id="ARBA00022806"/>
    </source>
</evidence>
<evidence type="ECO:0000256" key="2">
    <source>
        <dbReference type="ARBA" id="ARBA00022741"/>
    </source>
</evidence>
<dbReference type="PANTHER" id="PTHR11070:SF2">
    <property type="entry name" value="ATP-DEPENDENT DNA HELICASE SRS2"/>
    <property type="match status" value="1"/>
</dbReference>
<comment type="catalytic activity">
    <reaction evidence="8">
        <text>Couples ATP hydrolysis with the unwinding of duplex DNA by translocating in the 3'-5' direction.</text>
        <dbReference type="EC" id="5.6.2.4"/>
    </reaction>
</comment>
<dbReference type="InterPro" id="IPR014017">
    <property type="entry name" value="DNA_helicase_UvrD-like_C"/>
</dbReference>
<evidence type="ECO:0000256" key="3">
    <source>
        <dbReference type="ARBA" id="ARBA00022801"/>
    </source>
</evidence>
<sequence>MSAGAWSPALVPFLRELNEPQREAVQHVEGPLLVIAGPGSGKTRVLTYRVAYLIATGAAAPEEILAVTFTNKAAQQMVERLERLLGPALARRLWVGTFHATCVQILRREAAHAGLPRDFAIYDTPDQLQVMRQALKDLDVDPRRYDPRGVLAACSQWKNQMIDPAQAAQDATTPHERLVARLYRRYQERLREARALDFDDLLMETVRLFREQPDVLARWRRRLRYILVDEYQDTNHAQYELVNLLAAAHRNLMVVGDEMQSIYGWRGADIRNILSFERDYPGARVIRLEQNYRSTATIVEAANHLIRHNTRRLEKRLWTDNPTGSPIVFCRSEDERGEAAFVAEQIRQAVREGRQYQDVALLYRTHAQSRTFEEAFLAHQIPYRIVAGLRFYERKEIKDVLAYLRLVASPGDILSLRRIINVPRRGVGEAGVARLEAFAEERGLPVGEAIAPACDAGLFNRPTTQALRTFAADLERWRSLAREEALTACIERVIRESGYLAELRQEGTDEAQARIENLEELLSLARRFEEEHPGAGLDEFLAHVALMSDTDAYDEQSQAVSMMTLHAAKGLEFPVVFLVGLEEGVLPHGRSLYEAEALEEERRLCYVGITRARERLYLTCARMRAMYGQLAQNEVSRFVGEIPTHLVQDVSQTWWRREVARAAATLEGGVRDAAGAAVSWRGGRGQLGDGDGAVDAWKPGDRLAHDAFGEGTVVSAERHGRDLILTVAFPGAGVRRLLASAAPIRRV</sequence>
<evidence type="ECO:0000256" key="7">
    <source>
        <dbReference type="ARBA" id="ARBA00023235"/>
    </source>
</evidence>
<keyword evidence="3 10" id="KW-0378">Hydrolase</keyword>
<protein>
    <recommendedName>
        <fullName evidence="11">ATP-dependent DNA helicase</fullName>
        <ecNumber evidence="11">5.6.2.4</ecNumber>
    </recommendedName>
</protein>
<feature type="domain" description="UvrD-like helicase C-terminal" evidence="13">
    <location>
        <begin position="296"/>
        <end position="570"/>
    </location>
</feature>
<evidence type="ECO:0000256" key="1">
    <source>
        <dbReference type="ARBA" id="ARBA00009922"/>
    </source>
</evidence>
<dbReference type="EMBL" id="CP141614">
    <property type="protein sequence ID" value="WRP15407.1"/>
    <property type="molecule type" value="Genomic_DNA"/>
</dbReference>
<evidence type="ECO:0000259" key="13">
    <source>
        <dbReference type="PROSITE" id="PS51217"/>
    </source>
</evidence>
<keyword evidence="15" id="KW-1185">Reference proteome</keyword>
<dbReference type="PROSITE" id="PS51198">
    <property type="entry name" value="UVRD_HELICASE_ATP_BIND"/>
    <property type="match status" value="1"/>
</dbReference>
<accession>A0ABZ1BRJ6</accession>
<dbReference type="Pfam" id="PF21196">
    <property type="entry name" value="PcrA_UvrD_tudor"/>
    <property type="match status" value="1"/>
</dbReference>
<dbReference type="InterPro" id="IPR013986">
    <property type="entry name" value="DExx_box_DNA_helicase_dom_sf"/>
</dbReference>
<feature type="domain" description="UvrD-like helicase ATP-binding" evidence="12">
    <location>
        <begin position="15"/>
        <end position="295"/>
    </location>
</feature>
<keyword evidence="2 10" id="KW-0547">Nucleotide-binding</keyword>
<dbReference type="InterPro" id="IPR000212">
    <property type="entry name" value="DNA_helicase_UvrD/REP"/>
</dbReference>
<reference evidence="15" key="1">
    <citation type="submission" date="2023-12" db="EMBL/GenBank/DDBJ databases">
        <title>Novel isolates from deep terrestrial aquifers shed light on the physiology and ecology of the class Limnochordia.</title>
        <authorList>
            <person name="Karnachuk O.V."/>
            <person name="Lukina A.P."/>
            <person name="Avakyan M.R."/>
            <person name="Kadnikov V."/>
            <person name="Begmatov S."/>
            <person name="Beletsky A.V."/>
            <person name="Mardanov A.V."/>
            <person name="Ravin N.V."/>
        </authorList>
    </citation>
    <scope>NUCLEOTIDE SEQUENCE [LARGE SCALE GENOMIC DNA]</scope>
    <source>
        <strain evidence="15">LN</strain>
    </source>
</reference>
<dbReference type="Gene3D" id="3.40.50.300">
    <property type="entry name" value="P-loop containing nucleotide triphosphate hydrolases"/>
    <property type="match status" value="2"/>
</dbReference>
<evidence type="ECO:0000256" key="8">
    <source>
        <dbReference type="ARBA" id="ARBA00034617"/>
    </source>
</evidence>
<keyword evidence="4 10" id="KW-0347">Helicase</keyword>
<dbReference type="InterPro" id="IPR005751">
    <property type="entry name" value="ATP-dep_DNA_helicase_PcrA"/>
</dbReference>
<dbReference type="SUPFAM" id="SSF52540">
    <property type="entry name" value="P-loop containing nucleoside triphosphate hydrolases"/>
    <property type="match status" value="1"/>
</dbReference>
<dbReference type="Pfam" id="PF13361">
    <property type="entry name" value="UvrD_C"/>
    <property type="match status" value="1"/>
</dbReference>
<dbReference type="PANTHER" id="PTHR11070">
    <property type="entry name" value="UVRD / RECB / PCRA DNA HELICASE FAMILY MEMBER"/>
    <property type="match status" value="1"/>
</dbReference>
<comment type="catalytic activity">
    <reaction evidence="9 11">
        <text>ATP + H2O = ADP + phosphate + H(+)</text>
        <dbReference type="Rhea" id="RHEA:13065"/>
        <dbReference type="ChEBI" id="CHEBI:15377"/>
        <dbReference type="ChEBI" id="CHEBI:15378"/>
        <dbReference type="ChEBI" id="CHEBI:30616"/>
        <dbReference type="ChEBI" id="CHEBI:43474"/>
        <dbReference type="ChEBI" id="CHEBI:456216"/>
        <dbReference type="EC" id="5.6.2.4"/>
    </reaction>
</comment>
<dbReference type="Pfam" id="PF00580">
    <property type="entry name" value="UvrD-helicase"/>
    <property type="match status" value="1"/>
</dbReference>
<dbReference type="GO" id="GO:0003678">
    <property type="term" value="F:DNA helicase activity"/>
    <property type="evidence" value="ECO:0007669"/>
    <property type="project" value="UniProtKB-EC"/>
</dbReference>
<dbReference type="InterPro" id="IPR027417">
    <property type="entry name" value="P-loop_NTPase"/>
</dbReference>
<dbReference type="Proteomes" id="UP001333102">
    <property type="component" value="Chromosome"/>
</dbReference>
<organism evidence="14 15">
    <name type="scientific">Geochorda subterranea</name>
    <dbReference type="NCBI Taxonomy" id="3109564"/>
    <lineage>
        <taxon>Bacteria</taxon>
        <taxon>Bacillati</taxon>
        <taxon>Bacillota</taxon>
        <taxon>Limnochordia</taxon>
        <taxon>Limnochordales</taxon>
        <taxon>Geochordaceae</taxon>
        <taxon>Geochorda</taxon>
    </lineage>
</organism>
<evidence type="ECO:0000259" key="12">
    <source>
        <dbReference type="PROSITE" id="PS51198"/>
    </source>
</evidence>
<dbReference type="NCBIfam" id="TIGR01073">
    <property type="entry name" value="pcrA"/>
    <property type="match status" value="1"/>
</dbReference>
<dbReference type="RefSeq" id="WP_324669810.1">
    <property type="nucleotide sequence ID" value="NZ_CP141614.1"/>
</dbReference>
<keyword evidence="6 11" id="KW-0238">DNA-binding</keyword>
<dbReference type="EC" id="5.6.2.4" evidence="11"/>
<evidence type="ECO:0000256" key="10">
    <source>
        <dbReference type="PROSITE-ProRule" id="PRU00560"/>
    </source>
</evidence>
<dbReference type="PROSITE" id="PS51217">
    <property type="entry name" value="UVRD_HELICASE_CTER"/>
    <property type="match status" value="1"/>
</dbReference>
<dbReference type="GO" id="GO:0016787">
    <property type="term" value="F:hydrolase activity"/>
    <property type="evidence" value="ECO:0007669"/>
    <property type="project" value="UniProtKB-KW"/>
</dbReference>
<feature type="binding site" evidence="10">
    <location>
        <begin position="36"/>
        <end position="43"/>
    </location>
    <ligand>
        <name>ATP</name>
        <dbReference type="ChEBI" id="CHEBI:30616"/>
    </ligand>
</feature>